<organism evidence="2 3">
    <name type="scientific">Coprinellus micaceus</name>
    <name type="common">Glistening ink-cap mushroom</name>
    <name type="synonym">Coprinus micaceus</name>
    <dbReference type="NCBI Taxonomy" id="71717"/>
    <lineage>
        <taxon>Eukaryota</taxon>
        <taxon>Fungi</taxon>
        <taxon>Dikarya</taxon>
        <taxon>Basidiomycota</taxon>
        <taxon>Agaricomycotina</taxon>
        <taxon>Agaricomycetes</taxon>
        <taxon>Agaricomycetidae</taxon>
        <taxon>Agaricales</taxon>
        <taxon>Agaricineae</taxon>
        <taxon>Psathyrellaceae</taxon>
        <taxon>Coprinellus</taxon>
    </lineage>
</organism>
<dbReference type="OrthoDB" id="3197787at2759"/>
<reference evidence="2 3" key="1">
    <citation type="journal article" date="2019" name="Nat. Ecol. Evol.">
        <title>Megaphylogeny resolves global patterns of mushroom evolution.</title>
        <authorList>
            <person name="Varga T."/>
            <person name="Krizsan K."/>
            <person name="Foldi C."/>
            <person name="Dima B."/>
            <person name="Sanchez-Garcia M."/>
            <person name="Sanchez-Ramirez S."/>
            <person name="Szollosi G.J."/>
            <person name="Szarkandi J.G."/>
            <person name="Papp V."/>
            <person name="Albert L."/>
            <person name="Andreopoulos W."/>
            <person name="Angelini C."/>
            <person name="Antonin V."/>
            <person name="Barry K.W."/>
            <person name="Bougher N.L."/>
            <person name="Buchanan P."/>
            <person name="Buyck B."/>
            <person name="Bense V."/>
            <person name="Catcheside P."/>
            <person name="Chovatia M."/>
            <person name="Cooper J."/>
            <person name="Damon W."/>
            <person name="Desjardin D."/>
            <person name="Finy P."/>
            <person name="Geml J."/>
            <person name="Haridas S."/>
            <person name="Hughes K."/>
            <person name="Justo A."/>
            <person name="Karasinski D."/>
            <person name="Kautmanova I."/>
            <person name="Kiss B."/>
            <person name="Kocsube S."/>
            <person name="Kotiranta H."/>
            <person name="LaButti K.M."/>
            <person name="Lechner B.E."/>
            <person name="Liimatainen K."/>
            <person name="Lipzen A."/>
            <person name="Lukacs Z."/>
            <person name="Mihaltcheva S."/>
            <person name="Morgado L.N."/>
            <person name="Niskanen T."/>
            <person name="Noordeloos M.E."/>
            <person name="Ohm R.A."/>
            <person name="Ortiz-Santana B."/>
            <person name="Ovrebo C."/>
            <person name="Racz N."/>
            <person name="Riley R."/>
            <person name="Savchenko A."/>
            <person name="Shiryaev A."/>
            <person name="Soop K."/>
            <person name="Spirin V."/>
            <person name="Szebenyi C."/>
            <person name="Tomsovsky M."/>
            <person name="Tulloss R.E."/>
            <person name="Uehling J."/>
            <person name="Grigoriev I.V."/>
            <person name="Vagvolgyi C."/>
            <person name="Papp T."/>
            <person name="Martin F.M."/>
            <person name="Miettinen O."/>
            <person name="Hibbett D.S."/>
            <person name="Nagy L.G."/>
        </authorList>
    </citation>
    <scope>NUCLEOTIDE SEQUENCE [LARGE SCALE GENOMIC DNA]</scope>
    <source>
        <strain evidence="2 3">FP101781</strain>
    </source>
</reference>
<sequence length="198" mass="22661">MSEALSSPSKSPAVQPWNQVGIDPSDIIGKVVKQVRKSCTHPTVTIDFDDDTSVQIRVDGYDPRHPGLPKSLETDSHLEELMMREFPIDIPVLGCAYVTLSDKAFDCRRRNGIDDTLQHWDQQHVGLALKFPYVNTGRARWHCIWATKQDHEEAGGACLFRSYEDVYLERLPRARRSRPNTPTTPTKHRRRKSRNVNL</sequence>
<gene>
    <name evidence="2" type="ORF">FA13DRAFT_1726486</name>
</gene>
<feature type="region of interest" description="Disordered" evidence="1">
    <location>
        <begin position="172"/>
        <end position="198"/>
    </location>
</feature>
<evidence type="ECO:0000256" key="1">
    <source>
        <dbReference type="SAM" id="MobiDB-lite"/>
    </source>
</evidence>
<dbReference type="Proteomes" id="UP000298030">
    <property type="component" value="Unassembled WGS sequence"/>
</dbReference>
<feature type="compositionally biased region" description="Basic residues" evidence="1">
    <location>
        <begin position="186"/>
        <end position="198"/>
    </location>
</feature>
<dbReference type="AlphaFoldDB" id="A0A4Y7TT99"/>
<keyword evidence="3" id="KW-1185">Reference proteome</keyword>
<proteinExistence type="predicted"/>
<name>A0A4Y7TT99_COPMI</name>
<accession>A0A4Y7TT99</accession>
<evidence type="ECO:0000313" key="3">
    <source>
        <dbReference type="Proteomes" id="UP000298030"/>
    </source>
</evidence>
<evidence type="ECO:0000313" key="2">
    <source>
        <dbReference type="EMBL" id="TEB37396.1"/>
    </source>
</evidence>
<protein>
    <submittedName>
        <fullName evidence="2">Uncharacterized protein</fullName>
    </submittedName>
</protein>
<dbReference type="EMBL" id="QPFP01000004">
    <property type="protein sequence ID" value="TEB37396.1"/>
    <property type="molecule type" value="Genomic_DNA"/>
</dbReference>
<comment type="caution">
    <text evidence="2">The sequence shown here is derived from an EMBL/GenBank/DDBJ whole genome shotgun (WGS) entry which is preliminary data.</text>
</comment>